<reference evidence="2 3" key="1">
    <citation type="journal article" date="2019" name="Nat. Ecol. Evol.">
        <title>Megaphylogeny resolves global patterns of mushroom evolution.</title>
        <authorList>
            <person name="Varga T."/>
            <person name="Krizsan K."/>
            <person name="Foldi C."/>
            <person name="Dima B."/>
            <person name="Sanchez-Garcia M."/>
            <person name="Sanchez-Ramirez S."/>
            <person name="Szollosi G.J."/>
            <person name="Szarkandi J.G."/>
            <person name="Papp V."/>
            <person name="Albert L."/>
            <person name="Andreopoulos W."/>
            <person name="Angelini C."/>
            <person name="Antonin V."/>
            <person name="Barry K.W."/>
            <person name="Bougher N.L."/>
            <person name="Buchanan P."/>
            <person name="Buyck B."/>
            <person name="Bense V."/>
            <person name="Catcheside P."/>
            <person name="Chovatia M."/>
            <person name="Cooper J."/>
            <person name="Damon W."/>
            <person name="Desjardin D."/>
            <person name="Finy P."/>
            <person name="Geml J."/>
            <person name="Haridas S."/>
            <person name="Hughes K."/>
            <person name="Justo A."/>
            <person name="Karasinski D."/>
            <person name="Kautmanova I."/>
            <person name="Kiss B."/>
            <person name="Kocsube S."/>
            <person name="Kotiranta H."/>
            <person name="LaButti K.M."/>
            <person name="Lechner B.E."/>
            <person name="Liimatainen K."/>
            <person name="Lipzen A."/>
            <person name="Lukacs Z."/>
            <person name="Mihaltcheva S."/>
            <person name="Morgado L.N."/>
            <person name="Niskanen T."/>
            <person name="Noordeloos M.E."/>
            <person name="Ohm R.A."/>
            <person name="Ortiz-Santana B."/>
            <person name="Ovrebo C."/>
            <person name="Racz N."/>
            <person name="Riley R."/>
            <person name="Savchenko A."/>
            <person name="Shiryaev A."/>
            <person name="Soop K."/>
            <person name="Spirin V."/>
            <person name="Szebenyi C."/>
            <person name="Tomsovsky M."/>
            <person name="Tulloss R.E."/>
            <person name="Uehling J."/>
            <person name="Grigoriev I.V."/>
            <person name="Vagvolgyi C."/>
            <person name="Papp T."/>
            <person name="Martin F.M."/>
            <person name="Miettinen O."/>
            <person name="Hibbett D.S."/>
            <person name="Nagy L.G."/>
        </authorList>
    </citation>
    <scope>NUCLEOTIDE SEQUENCE [LARGE SCALE GENOMIC DNA]</scope>
    <source>
        <strain evidence="2 3">FP101781</strain>
    </source>
</reference>
<name>A0A4Y7ST27_COPMI</name>
<keyword evidence="3" id="KW-1185">Reference proteome</keyword>
<dbReference type="AlphaFoldDB" id="A0A4Y7ST27"/>
<protein>
    <submittedName>
        <fullName evidence="2">Uncharacterized protein</fullName>
    </submittedName>
</protein>
<dbReference type="EMBL" id="QPFP01000061">
    <property type="protein sequence ID" value="TEB25017.1"/>
    <property type="molecule type" value="Genomic_DNA"/>
</dbReference>
<evidence type="ECO:0000313" key="3">
    <source>
        <dbReference type="Proteomes" id="UP000298030"/>
    </source>
</evidence>
<evidence type="ECO:0000313" key="2">
    <source>
        <dbReference type="EMBL" id="TEB25017.1"/>
    </source>
</evidence>
<comment type="caution">
    <text evidence="2">The sequence shown here is derived from an EMBL/GenBank/DDBJ whole genome shotgun (WGS) entry which is preliminary data.</text>
</comment>
<dbReference type="Proteomes" id="UP000298030">
    <property type="component" value="Unassembled WGS sequence"/>
</dbReference>
<evidence type="ECO:0000256" key="1">
    <source>
        <dbReference type="SAM" id="MobiDB-lite"/>
    </source>
</evidence>
<gene>
    <name evidence="2" type="ORF">FA13DRAFT_1272925</name>
</gene>
<feature type="region of interest" description="Disordered" evidence="1">
    <location>
        <begin position="74"/>
        <end position="95"/>
    </location>
</feature>
<sequence length="176" mass="19336">MSVTVEQHSEKIYPDCTKKGSRAHSSHWIHWFHGGCTPCKLAQVPLPCLNRYILPPGPERALFLEAARPVRVRPRHRDNHPGMEQSPTPQSGGGFCSKETSALLCQWTTPRGTALPFGCLYGVIASSSSSVPHCAEHPRPSPNRSSCRLHCPIHRVSCNIRLCVTSLVPLVAKADT</sequence>
<accession>A0A4Y7ST27</accession>
<proteinExistence type="predicted"/>
<organism evidence="2 3">
    <name type="scientific">Coprinellus micaceus</name>
    <name type="common">Glistening ink-cap mushroom</name>
    <name type="synonym">Coprinus micaceus</name>
    <dbReference type="NCBI Taxonomy" id="71717"/>
    <lineage>
        <taxon>Eukaryota</taxon>
        <taxon>Fungi</taxon>
        <taxon>Dikarya</taxon>
        <taxon>Basidiomycota</taxon>
        <taxon>Agaricomycotina</taxon>
        <taxon>Agaricomycetes</taxon>
        <taxon>Agaricomycetidae</taxon>
        <taxon>Agaricales</taxon>
        <taxon>Agaricineae</taxon>
        <taxon>Psathyrellaceae</taxon>
        <taxon>Coprinellus</taxon>
    </lineage>
</organism>